<evidence type="ECO:0000313" key="8">
    <source>
        <dbReference type="EMBL" id="SPQ96067.1"/>
    </source>
</evidence>
<dbReference type="InterPro" id="IPR039799">
    <property type="entry name" value="ALR/ERV"/>
</dbReference>
<evidence type="ECO:0000259" key="7">
    <source>
        <dbReference type="PROSITE" id="PS51324"/>
    </source>
</evidence>
<organism evidence="8 9">
    <name type="scientific">Plasmodiophora brassicae</name>
    <name type="common">Clubroot disease agent</name>
    <dbReference type="NCBI Taxonomy" id="37360"/>
    <lineage>
        <taxon>Eukaryota</taxon>
        <taxon>Sar</taxon>
        <taxon>Rhizaria</taxon>
        <taxon>Endomyxa</taxon>
        <taxon>Phytomyxea</taxon>
        <taxon>Plasmodiophorida</taxon>
        <taxon>Plasmodiophoridae</taxon>
        <taxon>Plasmodiophora</taxon>
    </lineage>
</organism>
<dbReference type="AlphaFoldDB" id="A0A3P3Y7E5"/>
<evidence type="ECO:0000256" key="3">
    <source>
        <dbReference type="ARBA" id="ARBA00022827"/>
    </source>
</evidence>
<dbReference type="EC" id="1.8.3.2" evidence="6"/>
<dbReference type="GO" id="GO:0016971">
    <property type="term" value="F:flavin-dependent sulfhydryl oxidase activity"/>
    <property type="evidence" value="ECO:0007669"/>
    <property type="project" value="InterPro"/>
</dbReference>
<keyword evidence="6" id="KW-0812">Transmembrane</keyword>
<dbReference type="PROSITE" id="PS51324">
    <property type="entry name" value="ERV_ALR"/>
    <property type="match status" value="1"/>
</dbReference>
<evidence type="ECO:0000256" key="1">
    <source>
        <dbReference type="ARBA" id="ARBA00001974"/>
    </source>
</evidence>
<evidence type="ECO:0000256" key="5">
    <source>
        <dbReference type="ARBA" id="ARBA00023157"/>
    </source>
</evidence>
<sequence length="245" mass="27396">MMTLHMGGRRVDHAAIWWCRHREAIPVERAQPFDTEVGASDRFRKPGAGRCAAVCVCVCVSSLIDGRPHRRLRMPTTSQRCRQLVSAVCLQYRGAVIACTFVLLAMVGIASWSLAPRTNRLATLRGPLTRAELGHATWSLLHTMAAKFPDNATSAQQNDYRQFMHLLARLYPCHECAGHFQELLSGSPPDVRSGDAFRKWLCVAHNVVRRRLDQTESDCSADHLSNEWPSNLAGEDCGCTPPKYR</sequence>
<evidence type="ECO:0000256" key="6">
    <source>
        <dbReference type="RuleBase" id="RU371123"/>
    </source>
</evidence>
<dbReference type="Proteomes" id="UP000290189">
    <property type="component" value="Unassembled WGS sequence"/>
</dbReference>
<keyword evidence="8" id="KW-0496">Mitochondrion</keyword>
<keyword evidence="6" id="KW-0472">Membrane</keyword>
<dbReference type="PANTHER" id="PTHR12645">
    <property type="entry name" value="ALR/ERV"/>
    <property type="match status" value="1"/>
</dbReference>
<accession>A0A3P3Y7E5</accession>
<dbReference type="InterPro" id="IPR036774">
    <property type="entry name" value="ERV/ALR_sulphydryl_oxid_sf"/>
</dbReference>
<evidence type="ECO:0000256" key="4">
    <source>
        <dbReference type="ARBA" id="ARBA00023002"/>
    </source>
</evidence>
<keyword evidence="5" id="KW-1015">Disulfide bond</keyword>
<keyword evidence="3 6" id="KW-0274">FAD</keyword>
<keyword evidence="2 6" id="KW-0285">Flavoprotein</keyword>
<comment type="catalytic activity">
    <reaction evidence="6">
        <text>2 R'C(R)SH + O2 = R'C(R)S-S(R)CR' + H2O2</text>
        <dbReference type="Rhea" id="RHEA:17357"/>
        <dbReference type="ChEBI" id="CHEBI:15379"/>
        <dbReference type="ChEBI" id="CHEBI:16240"/>
        <dbReference type="ChEBI" id="CHEBI:16520"/>
        <dbReference type="ChEBI" id="CHEBI:17412"/>
        <dbReference type="EC" id="1.8.3.2"/>
    </reaction>
</comment>
<keyword evidence="6" id="KW-1133">Transmembrane helix</keyword>
<dbReference type="PANTHER" id="PTHR12645:SF0">
    <property type="entry name" value="FAD-LINKED SULFHYDRYL OXIDASE ALR"/>
    <property type="match status" value="1"/>
</dbReference>
<dbReference type="GO" id="GO:0005739">
    <property type="term" value="C:mitochondrion"/>
    <property type="evidence" value="ECO:0007669"/>
    <property type="project" value="TreeGrafter"/>
</dbReference>
<geneLocation type="mitochondrion" evidence="8"/>
<comment type="cofactor">
    <cofactor evidence="1 6">
        <name>FAD</name>
        <dbReference type="ChEBI" id="CHEBI:57692"/>
    </cofactor>
</comment>
<evidence type="ECO:0000313" key="9">
    <source>
        <dbReference type="Proteomes" id="UP000290189"/>
    </source>
</evidence>
<evidence type="ECO:0000256" key="2">
    <source>
        <dbReference type="ARBA" id="ARBA00022630"/>
    </source>
</evidence>
<name>A0A3P3Y7E5_PLABS</name>
<dbReference type="Pfam" id="PF04777">
    <property type="entry name" value="Evr1_Alr"/>
    <property type="match status" value="1"/>
</dbReference>
<dbReference type="GO" id="GO:0050660">
    <property type="term" value="F:flavin adenine dinucleotide binding"/>
    <property type="evidence" value="ECO:0007669"/>
    <property type="project" value="TreeGrafter"/>
</dbReference>
<dbReference type="InterPro" id="IPR017905">
    <property type="entry name" value="ERV/ALR_sulphydryl_oxidase"/>
</dbReference>
<dbReference type="EMBL" id="OVEO01000005">
    <property type="protein sequence ID" value="SPQ96067.1"/>
    <property type="molecule type" value="Genomic_DNA"/>
</dbReference>
<feature type="transmembrane region" description="Helical" evidence="6">
    <location>
        <begin position="94"/>
        <end position="115"/>
    </location>
</feature>
<feature type="domain" description="ERV/ALR sulfhydryl oxidase" evidence="7">
    <location>
        <begin position="126"/>
        <end position="228"/>
    </location>
</feature>
<protein>
    <recommendedName>
        <fullName evidence="6">Sulfhydryl oxidase</fullName>
        <ecNumber evidence="6">1.8.3.2</ecNumber>
    </recommendedName>
</protein>
<proteinExistence type="predicted"/>
<dbReference type="SUPFAM" id="SSF69000">
    <property type="entry name" value="FAD-dependent thiol oxidase"/>
    <property type="match status" value="1"/>
</dbReference>
<keyword evidence="4 6" id="KW-0560">Oxidoreductase</keyword>
<gene>
    <name evidence="8" type="ORF">PLBR_LOCUS3282</name>
</gene>
<reference evidence="8 9" key="1">
    <citation type="submission" date="2018-03" db="EMBL/GenBank/DDBJ databases">
        <authorList>
            <person name="Fogelqvist J."/>
        </authorList>
    </citation>
    <scope>NUCLEOTIDE SEQUENCE [LARGE SCALE GENOMIC DNA]</scope>
</reference>
<dbReference type="Gene3D" id="1.20.120.310">
    <property type="entry name" value="ERV/ALR sulfhydryl oxidase domain"/>
    <property type="match status" value="1"/>
</dbReference>